<proteinExistence type="predicted"/>
<reference evidence="1" key="1">
    <citation type="submission" date="2020-03" db="EMBL/GenBank/DDBJ databases">
        <title>The deep terrestrial virosphere.</title>
        <authorList>
            <person name="Holmfeldt K."/>
            <person name="Nilsson E."/>
            <person name="Simone D."/>
            <person name="Lopez-Fernandez M."/>
            <person name="Wu X."/>
            <person name="de Brujin I."/>
            <person name="Lundin D."/>
            <person name="Andersson A."/>
            <person name="Bertilsson S."/>
            <person name="Dopson M."/>
        </authorList>
    </citation>
    <scope>NUCLEOTIDE SEQUENCE</scope>
    <source>
        <strain evidence="1">MM415A06738</strain>
    </source>
</reference>
<accession>A0A6M3JHA0</accession>
<gene>
    <name evidence="1" type="ORF">MM415A06738_0010</name>
</gene>
<sequence length="75" mass="8773">MEEISKNPMTRKQLINQIVYAGYHNDLDQGTRLFVENRISMQAYRKAFERGRLLFRNGMKCNCPECESKDVGDIT</sequence>
<name>A0A6M3JHA0_9ZZZZ</name>
<dbReference type="AlphaFoldDB" id="A0A6M3JHA0"/>
<evidence type="ECO:0000313" key="1">
    <source>
        <dbReference type="EMBL" id="QJA68442.1"/>
    </source>
</evidence>
<dbReference type="EMBL" id="MT141617">
    <property type="protein sequence ID" value="QJA68442.1"/>
    <property type="molecule type" value="Genomic_DNA"/>
</dbReference>
<organism evidence="1">
    <name type="scientific">viral metagenome</name>
    <dbReference type="NCBI Taxonomy" id="1070528"/>
    <lineage>
        <taxon>unclassified sequences</taxon>
        <taxon>metagenomes</taxon>
        <taxon>organismal metagenomes</taxon>
    </lineage>
</organism>
<protein>
    <submittedName>
        <fullName evidence="1">Uncharacterized protein</fullName>
    </submittedName>
</protein>